<accession>A0ABM7G3Q2</accession>
<dbReference type="EMBL" id="AP018817">
    <property type="protein sequence ID" value="BBF69267.1"/>
    <property type="molecule type" value="Genomic_DNA"/>
</dbReference>
<gene>
    <name evidence="2" type="ORF">SBA_ch1_14670</name>
</gene>
<feature type="transmembrane region" description="Helical" evidence="1">
    <location>
        <begin position="63"/>
        <end position="85"/>
    </location>
</feature>
<sequence length="90" mass="9437">MAQILTALYLLAMLAAGWRLFGIGWSRGVKAASAIALVCPIPLLVLIPGLLHPERPFAGLLQSIGVALLICGLLCMGGGASAAWLRSRRK</sequence>
<dbReference type="RefSeq" id="WP_224547262.1">
    <property type="nucleotide sequence ID" value="NZ_AP018817.1"/>
</dbReference>
<organism evidence="2 3">
    <name type="scientific">Sphingomonas bisphenolicum</name>
    <dbReference type="NCBI Taxonomy" id="296544"/>
    <lineage>
        <taxon>Bacteria</taxon>
        <taxon>Pseudomonadati</taxon>
        <taxon>Pseudomonadota</taxon>
        <taxon>Alphaproteobacteria</taxon>
        <taxon>Sphingomonadales</taxon>
        <taxon>Sphingomonadaceae</taxon>
        <taxon>Sphingomonas</taxon>
    </lineage>
</organism>
<name>A0ABM7G3Q2_9SPHN</name>
<evidence type="ECO:0000313" key="2">
    <source>
        <dbReference type="EMBL" id="BBF69267.1"/>
    </source>
</evidence>
<keyword evidence="1" id="KW-0472">Membrane</keyword>
<proteinExistence type="predicted"/>
<feature type="transmembrane region" description="Helical" evidence="1">
    <location>
        <begin position="32"/>
        <end position="51"/>
    </location>
</feature>
<feature type="transmembrane region" description="Helical" evidence="1">
    <location>
        <begin position="6"/>
        <end position="25"/>
    </location>
</feature>
<dbReference type="Proteomes" id="UP001059971">
    <property type="component" value="Chromosome 1"/>
</dbReference>
<reference evidence="2" key="1">
    <citation type="submission" date="2018-07" db="EMBL/GenBank/DDBJ databases">
        <title>Complete genome sequence of Sphingomonas bisphenolicum strain AO1, a bisphenol A degradative bacterium isolated from Japanese farm field.</title>
        <authorList>
            <person name="Murakami M."/>
            <person name="Koh M."/>
            <person name="Koba S."/>
            <person name="Matsumura Y."/>
        </authorList>
    </citation>
    <scope>NUCLEOTIDE SEQUENCE</scope>
    <source>
        <strain evidence="2">AO1</strain>
    </source>
</reference>
<keyword evidence="1" id="KW-0812">Transmembrane</keyword>
<evidence type="ECO:0000313" key="3">
    <source>
        <dbReference type="Proteomes" id="UP001059971"/>
    </source>
</evidence>
<protein>
    <submittedName>
        <fullName evidence="2">Uncharacterized protein</fullName>
    </submittedName>
</protein>
<keyword evidence="1" id="KW-1133">Transmembrane helix</keyword>
<keyword evidence="3" id="KW-1185">Reference proteome</keyword>
<evidence type="ECO:0000256" key="1">
    <source>
        <dbReference type="SAM" id="Phobius"/>
    </source>
</evidence>